<dbReference type="InterPro" id="IPR018042">
    <property type="entry name" value="Aspartate_kinase_CS"/>
</dbReference>
<dbReference type="FunFam" id="3.30.2130.10:FF:000001">
    <property type="entry name" value="Bifunctional aspartokinase/homoserine dehydrogenase"/>
    <property type="match status" value="1"/>
</dbReference>
<evidence type="ECO:0000256" key="3">
    <source>
        <dbReference type="ARBA" id="ARBA00013059"/>
    </source>
</evidence>
<comment type="caution">
    <text evidence="13">The sequence shown here is derived from an EMBL/GenBank/DDBJ whole genome shotgun (WGS) entry which is preliminary data.</text>
</comment>
<evidence type="ECO:0000256" key="1">
    <source>
        <dbReference type="ARBA" id="ARBA00004685"/>
    </source>
</evidence>
<name>A0A177EV48_9EURO</name>
<dbReference type="SUPFAM" id="SSF55021">
    <property type="entry name" value="ACT-like"/>
    <property type="match status" value="2"/>
</dbReference>
<keyword evidence="14" id="KW-1185">Reference proteome</keyword>
<feature type="region of interest" description="Disordered" evidence="11">
    <location>
        <begin position="332"/>
        <end position="351"/>
    </location>
</feature>
<dbReference type="InterPro" id="IPR036393">
    <property type="entry name" value="AceGlu_kinase-like_sf"/>
</dbReference>
<accession>A0A177EV48</accession>
<keyword evidence="5" id="KW-0547">Nucleotide-binding</keyword>
<evidence type="ECO:0000256" key="5">
    <source>
        <dbReference type="ARBA" id="ARBA00022741"/>
    </source>
</evidence>
<dbReference type="PROSITE" id="PS00324">
    <property type="entry name" value="ASPARTOKINASE"/>
    <property type="match status" value="1"/>
</dbReference>
<dbReference type="GO" id="GO:0005829">
    <property type="term" value="C:cytosol"/>
    <property type="evidence" value="ECO:0007669"/>
    <property type="project" value="TreeGrafter"/>
</dbReference>
<dbReference type="GO" id="GO:0004072">
    <property type="term" value="F:aspartate kinase activity"/>
    <property type="evidence" value="ECO:0007669"/>
    <property type="project" value="UniProtKB-EC"/>
</dbReference>
<dbReference type="InterPro" id="IPR001341">
    <property type="entry name" value="Asp_kinase"/>
</dbReference>
<dbReference type="GO" id="GO:0009090">
    <property type="term" value="P:homoserine biosynthetic process"/>
    <property type="evidence" value="ECO:0007669"/>
    <property type="project" value="TreeGrafter"/>
</dbReference>
<evidence type="ECO:0000313" key="13">
    <source>
        <dbReference type="EMBL" id="OAG35838.1"/>
    </source>
</evidence>
<dbReference type="CDD" id="cd04892">
    <property type="entry name" value="ACT_AK-like_2"/>
    <property type="match status" value="1"/>
</dbReference>
<evidence type="ECO:0000256" key="9">
    <source>
        <dbReference type="ARBA" id="ARBA00073087"/>
    </source>
</evidence>
<evidence type="ECO:0000256" key="11">
    <source>
        <dbReference type="SAM" id="MobiDB-lite"/>
    </source>
</evidence>
<keyword evidence="6" id="KW-0418">Kinase</keyword>
<dbReference type="EMBL" id="LVKK01000107">
    <property type="protein sequence ID" value="OAG35838.1"/>
    <property type="molecule type" value="Genomic_DNA"/>
</dbReference>
<dbReference type="Pfam" id="PF22468">
    <property type="entry name" value="ACT_9"/>
    <property type="match status" value="1"/>
</dbReference>
<evidence type="ECO:0000256" key="10">
    <source>
        <dbReference type="ARBA" id="ARBA00083304"/>
    </source>
</evidence>
<feature type="domain" description="ACT" evidence="12">
    <location>
        <begin position="465"/>
        <end position="539"/>
    </location>
</feature>
<dbReference type="NCBIfam" id="TIGR00657">
    <property type="entry name" value="asp_kinases"/>
    <property type="match status" value="1"/>
</dbReference>
<dbReference type="SUPFAM" id="SSF53633">
    <property type="entry name" value="Carbamate kinase-like"/>
    <property type="match status" value="1"/>
</dbReference>
<dbReference type="EC" id="2.7.2.4" evidence="3"/>
<dbReference type="InterPro" id="IPR002912">
    <property type="entry name" value="ACT_dom"/>
</dbReference>
<dbReference type="RefSeq" id="XP_022507790.1">
    <property type="nucleotide sequence ID" value="XM_022659921.1"/>
</dbReference>
<dbReference type="GO" id="GO:0009088">
    <property type="term" value="P:threonine biosynthetic process"/>
    <property type="evidence" value="ECO:0007669"/>
    <property type="project" value="UniProtKB-ARBA"/>
</dbReference>
<proteinExistence type="inferred from homology"/>
<dbReference type="Gene3D" id="3.30.2130.10">
    <property type="entry name" value="VC0802-like"/>
    <property type="match status" value="1"/>
</dbReference>
<feature type="compositionally biased region" description="Low complexity" evidence="11">
    <location>
        <begin position="336"/>
        <end position="350"/>
    </location>
</feature>
<dbReference type="AlphaFoldDB" id="A0A177EV48"/>
<dbReference type="GO" id="GO:0005524">
    <property type="term" value="F:ATP binding"/>
    <property type="evidence" value="ECO:0007669"/>
    <property type="project" value="UniProtKB-KW"/>
</dbReference>
<evidence type="ECO:0000256" key="6">
    <source>
        <dbReference type="ARBA" id="ARBA00022777"/>
    </source>
</evidence>
<dbReference type="OrthoDB" id="4323675at2759"/>
<organism evidence="13 14">
    <name type="scientific">Fonsecaea monophora</name>
    <dbReference type="NCBI Taxonomy" id="254056"/>
    <lineage>
        <taxon>Eukaryota</taxon>
        <taxon>Fungi</taxon>
        <taxon>Dikarya</taxon>
        <taxon>Ascomycota</taxon>
        <taxon>Pezizomycotina</taxon>
        <taxon>Eurotiomycetes</taxon>
        <taxon>Chaetothyriomycetidae</taxon>
        <taxon>Chaetothyriales</taxon>
        <taxon>Herpotrichiellaceae</taxon>
        <taxon>Fonsecaea</taxon>
    </lineage>
</organism>
<gene>
    <name evidence="13" type="ORF">AYO21_09995</name>
</gene>
<evidence type="ECO:0000256" key="7">
    <source>
        <dbReference type="ARBA" id="ARBA00022840"/>
    </source>
</evidence>
<evidence type="ECO:0000313" key="14">
    <source>
        <dbReference type="Proteomes" id="UP000077002"/>
    </source>
</evidence>
<dbReference type="Pfam" id="PF00696">
    <property type="entry name" value="AA_kinase"/>
    <property type="match status" value="1"/>
</dbReference>
<reference evidence="13 14" key="1">
    <citation type="submission" date="2016-03" db="EMBL/GenBank/DDBJ databases">
        <title>Draft genome sequence of the Fonsecaea monophora CBS 269.37.</title>
        <authorList>
            <person name="Bombassaro A."/>
            <person name="Vinicius W.A."/>
            <person name="De Hoog S."/>
            <person name="Sun J."/>
            <person name="Souza E.M."/>
            <person name="Raittz R.T."/>
            <person name="Costa F."/>
            <person name="Leao A.C."/>
            <person name="Tadra-Sfeir M.Z."/>
            <person name="Baura V."/>
            <person name="Balsanelli E."/>
            <person name="Pedrosa F.O."/>
            <person name="Moreno L.F."/>
            <person name="Steffens M.B."/>
            <person name="Xi L."/>
            <person name="Bocca A.L."/>
            <person name="Felipe M.S."/>
            <person name="Teixeira M."/>
            <person name="Telles Filho F.Q."/>
            <person name="Azevedo C.M."/>
            <person name="Gomes R."/>
            <person name="Vicente V.A."/>
        </authorList>
    </citation>
    <scope>NUCLEOTIDE SEQUENCE [LARGE SCALE GENOMIC DNA]</scope>
    <source>
        <strain evidence="13 14">CBS 269.37</strain>
    </source>
</reference>
<evidence type="ECO:0000259" key="12">
    <source>
        <dbReference type="PROSITE" id="PS51671"/>
    </source>
</evidence>
<dbReference type="InterPro" id="IPR001048">
    <property type="entry name" value="Asp/Glu/Uridylate_kinase"/>
</dbReference>
<evidence type="ECO:0000256" key="4">
    <source>
        <dbReference type="ARBA" id="ARBA00022679"/>
    </source>
</evidence>
<dbReference type="GO" id="GO:0071266">
    <property type="term" value="P:'de novo' L-methionine biosynthetic process"/>
    <property type="evidence" value="ECO:0007669"/>
    <property type="project" value="UniProtKB-ARBA"/>
</dbReference>
<dbReference type="InterPro" id="IPR045865">
    <property type="entry name" value="ACT-like_dom_sf"/>
</dbReference>
<comment type="catalytic activity">
    <reaction evidence="8">
        <text>L-aspartate + ATP = 4-phospho-L-aspartate + ADP</text>
        <dbReference type="Rhea" id="RHEA:23776"/>
        <dbReference type="ChEBI" id="CHEBI:29991"/>
        <dbReference type="ChEBI" id="CHEBI:30616"/>
        <dbReference type="ChEBI" id="CHEBI:57535"/>
        <dbReference type="ChEBI" id="CHEBI:456216"/>
        <dbReference type="EC" id="2.7.2.4"/>
    </reaction>
</comment>
<dbReference type="GeneID" id="34605122"/>
<dbReference type="GO" id="GO:0009089">
    <property type="term" value="P:lysine biosynthetic process via diaminopimelate"/>
    <property type="evidence" value="ECO:0007669"/>
    <property type="project" value="TreeGrafter"/>
</dbReference>
<protein>
    <recommendedName>
        <fullName evidence="9">Aspartate kinase FUB3</fullName>
        <ecNumber evidence="3">2.7.2.4</ecNumber>
    </recommendedName>
    <alternativeName>
        <fullName evidence="10">Fusaric acid biosynthesis protein 3</fullName>
    </alternativeName>
</protein>
<keyword evidence="4" id="KW-0808">Transferase</keyword>
<dbReference type="Proteomes" id="UP000077002">
    <property type="component" value="Unassembled WGS sequence"/>
</dbReference>
<dbReference type="PROSITE" id="PS51671">
    <property type="entry name" value="ACT"/>
    <property type="match status" value="1"/>
</dbReference>
<dbReference type="InterPro" id="IPR054352">
    <property type="entry name" value="ACT_Aspartokinase"/>
</dbReference>
<sequence length="573" mass="61567">MIARTEDYRPWLIQKYGGTSVGKLLSTITESIVPQYLNDYNVAVVCSARSSASKSVGTTNLLLRALACAVSSEEDALTVDFDEVVDLIQNEHLSVADSLPSDAVPQPSSSEIIQQLRQSIVTECEALRRFLGATRVIGEASDRTQDRVLGVGEKLSCLVVAAALSLHGVEAEMVNLENIVQAADKRSPREQQAAYKQNPISFLQGLRDAVRDAILQCSMQGKVPVVTGFFGSMPHSLLHTVGRGYSDLCAALCAVSLGAEELQIWKEVAGIFTADPTKVSTARVLPMITLEEAVELTYYGSEVIHPLTMSLLNKEDINLRLKNVKDPAGAGTVVYSTTPSPSPTQTPTSTGMEMSRSLFMTSHGYYGKEQAKRVPTAITTKDSIALVNITSNGKLPAQAFLGQVIGILGQHQLSVDLASSSRQSLSLAVSAYGSTNLSDAIDEALSELEEFGSTTIVPKMSIISVVGHKMKNMVGIAAEIFSALASARINIRLISQGASEINISFVVRTQDALLAMEVIHSKVMQIPGHAERQVSLITGEELSKTLTLPCPILSLLAYIATILICDLLGPWLY</sequence>
<dbReference type="PANTHER" id="PTHR21499">
    <property type="entry name" value="ASPARTATE KINASE"/>
    <property type="match status" value="1"/>
</dbReference>
<dbReference type="Gene3D" id="3.40.1160.10">
    <property type="entry name" value="Acetylglutamate kinase-like"/>
    <property type="match status" value="1"/>
</dbReference>
<dbReference type="PANTHER" id="PTHR21499:SF59">
    <property type="entry name" value="ASPARTOKINASE"/>
    <property type="match status" value="1"/>
</dbReference>
<evidence type="ECO:0000256" key="8">
    <source>
        <dbReference type="ARBA" id="ARBA00047872"/>
    </source>
</evidence>
<keyword evidence="7" id="KW-0067">ATP-binding</keyword>
<comment type="similarity">
    <text evidence="2">Belongs to the aspartokinase family.</text>
</comment>
<evidence type="ECO:0000256" key="2">
    <source>
        <dbReference type="ARBA" id="ARBA00010122"/>
    </source>
</evidence>
<comment type="pathway">
    <text evidence="1">Mycotoxin biosynthesis.</text>
</comment>
<dbReference type="FunFam" id="3.40.1160.10:FF:000023">
    <property type="entry name" value="Probable aspartokinase"/>
    <property type="match status" value="1"/>
</dbReference>